<reference evidence="1" key="2">
    <citation type="submission" date="2020-09" db="EMBL/GenBank/DDBJ databases">
        <authorList>
            <person name="Sun Q."/>
            <person name="Zhou Y."/>
        </authorList>
    </citation>
    <scope>NUCLEOTIDE SEQUENCE</scope>
    <source>
        <strain evidence="1">CGMCC 1.12777</strain>
    </source>
</reference>
<proteinExistence type="predicted"/>
<name>A0A8J2ZU04_9BACL</name>
<dbReference type="EMBL" id="BMFV01000006">
    <property type="protein sequence ID" value="GGH78367.1"/>
    <property type="molecule type" value="Genomic_DNA"/>
</dbReference>
<evidence type="ECO:0000313" key="2">
    <source>
        <dbReference type="Proteomes" id="UP000656813"/>
    </source>
</evidence>
<dbReference type="InterPro" id="IPR027417">
    <property type="entry name" value="P-loop_NTPase"/>
</dbReference>
<accession>A0A8J2ZU04</accession>
<protein>
    <submittedName>
        <fullName evidence="1">Shikimate kinase</fullName>
    </submittedName>
</protein>
<sequence>MKLVFFVGTAGTGKSYVSQMLSQEFSWAYLDMDTIGTPFVNKMLTMNGLDPDDRDSKFYKEHLRDLPYRATMDVALDNLLAHQNVALIGPFTRELANPEWIEKELKAKGLSFEEVDVKVIIVEVNNPNVEKERIQERGFERDQWKLNHWQEYKSEKKEYHVTWNIPETSVLRFDNSDEMTEEKRQTLIDFIKE</sequence>
<dbReference type="RefSeq" id="WP_229745427.1">
    <property type="nucleotide sequence ID" value="NZ_BMFV01000006.1"/>
</dbReference>
<dbReference type="SUPFAM" id="SSF52540">
    <property type="entry name" value="P-loop containing nucleoside triphosphate hydrolases"/>
    <property type="match status" value="1"/>
</dbReference>
<dbReference type="AlphaFoldDB" id="A0A8J2ZU04"/>
<dbReference type="PANTHER" id="PTHR37807:SF3">
    <property type="entry name" value="OS07G0160300 PROTEIN"/>
    <property type="match status" value="1"/>
</dbReference>
<keyword evidence="2" id="KW-1185">Reference proteome</keyword>
<keyword evidence="1" id="KW-0808">Transferase</keyword>
<keyword evidence="1" id="KW-0418">Kinase</keyword>
<dbReference type="GO" id="GO:0016301">
    <property type="term" value="F:kinase activity"/>
    <property type="evidence" value="ECO:0007669"/>
    <property type="project" value="UniProtKB-KW"/>
</dbReference>
<dbReference type="PANTHER" id="PTHR37807">
    <property type="entry name" value="OS07G0160300 PROTEIN"/>
    <property type="match status" value="1"/>
</dbReference>
<dbReference type="Proteomes" id="UP000656813">
    <property type="component" value="Unassembled WGS sequence"/>
</dbReference>
<gene>
    <name evidence="1" type="ORF">GCM10007096_11680</name>
</gene>
<dbReference type="Gene3D" id="3.40.50.300">
    <property type="entry name" value="P-loop containing nucleotide triphosphate hydrolases"/>
    <property type="match status" value="1"/>
</dbReference>
<reference evidence="1" key="1">
    <citation type="journal article" date="2014" name="Int. J. Syst. Evol. Microbiol.">
        <title>Complete genome sequence of Corynebacterium casei LMG S-19264T (=DSM 44701T), isolated from a smear-ripened cheese.</title>
        <authorList>
            <consortium name="US DOE Joint Genome Institute (JGI-PGF)"/>
            <person name="Walter F."/>
            <person name="Albersmeier A."/>
            <person name="Kalinowski J."/>
            <person name="Ruckert C."/>
        </authorList>
    </citation>
    <scope>NUCLEOTIDE SEQUENCE</scope>
    <source>
        <strain evidence="1">CGMCC 1.12777</strain>
    </source>
</reference>
<comment type="caution">
    <text evidence="1">The sequence shown here is derived from an EMBL/GenBank/DDBJ whole genome shotgun (WGS) entry which is preliminary data.</text>
</comment>
<organism evidence="1 2">
    <name type="scientific">Pullulanibacillus pueri</name>
    <dbReference type="NCBI Taxonomy" id="1437324"/>
    <lineage>
        <taxon>Bacteria</taxon>
        <taxon>Bacillati</taxon>
        <taxon>Bacillota</taxon>
        <taxon>Bacilli</taxon>
        <taxon>Bacillales</taxon>
        <taxon>Sporolactobacillaceae</taxon>
        <taxon>Pullulanibacillus</taxon>
    </lineage>
</organism>
<evidence type="ECO:0000313" key="1">
    <source>
        <dbReference type="EMBL" id="GGH78367.1"/>
    </source>
</evidence>